<feature type="transmembrane region" description="Helical" evidence="9">
    <location>
        <begin position="361"/>
        <end position="380"/>
    </location>
</feature>
<gene>
    <name evidence="11" type="ORF">SLS62_006088</name>
</gene>
<comment type="caution">
    <text evidence="11">The sequence shown here is derived from an EMBL/GenBank/DDBJ whole genome shotgun (WGS) entry which is preliminary data.</text>
</comment>
<dbReference type="Gene3D" id="1.20.1250.20">
    <property type="entry name" value="MFS general substrate transporter like domains"/>
    <property type="match status" value="1"/>
</dbReference>
<feature type="transmembrane region" description="Helical" evidence="9">
    <location>
        <begin position="157"/>
        <end position="176"/>
    </location>
</feature>
<reference evidence="11 12" key="1">
    <citation type="submission" date="2024-02" db="EMBL/GenBank/DDBJ databases">
        <title>De novo assembly and annotation of 12 fungi associated with fruit tree decline syndrome in Ontario, Canada.</title>
        <authorList>
            <person name="Sulman M."/>
            <person name="Ellouze W."/>
            <person name="Ilyukhin E."/>
        </authorList>
    </citation>
    <scope>NUCLEOTIDE SEQUENCE [LARGE SCALE GENOMIC DNA]</scope>
    <source>
        <strain evidence="11 12">M11/M66-122</strain>
    </source>
</reference>
<dbReference type="EMBL" id="JAKJXP020000043">
    <property type="protein sequence ID" value="KAK7751945.1"/>
    <property type="molecule type" value="Genomic_DNA"/>
</dbReference>
<feature type="domain" description="Major facilitator superfamily (MFS) profile" evidence="10">
    <location>
        <begin position="60"/>
        <end position="556"/>
    </location>
</feature>
<dbReference type="Gene3D" id="1.20.1720.10">
    <property type="entry name" value="Multidrug resistance protein D"/>
    <property type="match status" value="1"/>
</dbReference>
<name>A0AAN9UTH2_9PEZI</name>
<keyword evidence="5 9" id="KW-1133">Transmembrane helix</keyword>
<protein>
    <recommendedName>
        <fullName evidence="10">Major facilitator superfamily (MFS) profile domain-containing protein</fullName>
    </recommendedName>
</protein>
<feature type="transmembrane region" description="Helical" evidence="9">
    <location>
        <begin position="57"/>
        <end position="82"/>
    </location>
</feature>
<evidence type="ECO:0000256" key="1">
    <source>
        <dbReference type="ARBA" id="ARBA00004141"/>
    </source>
</evidence>
<organism evidence="11 12">
    <name type="scientific">Diatrype stigma</name>
    <dbReference type="NCBI Taxonomy" id="117547"/>
    <lineage>
        <taxon>Eukaryota</taxon>
        <taxon>Fungi</taxon>
        <taxon>Dikarya</taxon>
        <taxon>Ascomycota</taxon>
        <taxon>Pezizomycotina</taxon>
        <taxon>Sordariomycetes</taxon>
        <taxon>Xylariomycetidae</taxon>
        <taxon>Xylariales</taxon>
        <taxon>Diatrypaceae</taxon>
        <taxon>Diatrype</taxon>
    </lineage>
</organism>
<evidence type="ECO:0000256" key="6">
    <source>
        <dbReference type="ARBA" id="ARBA00023136"/>
    </source>
</evidence>
<dbReference type="Proteomes" id="UP001320420">
    <property type="component" value="Unassembled WGS sequence"/>
</dbReference>
<feature type="transmembrane region" description="Helical" evidence="9">
    <location>
        <begin position="532"/>
        <end position="550"/>
    </location>
</feature>
<evidence type="ECO:0000313" key="11">
    <source>
        <dbReference type="EMBL" id="KAK7751945.1"/>
    </source>
</evidence>
<keyword evidence="3" id="KW-0813">Transport</keyword>
<feature type="transmembrane region" description="Helical" evidence="9">
    <location>
        <begin position="280"/>
        <end position="299"/>
    </location>
</feature>
<feature type="compositionally biased region" description="Polar residues" evidence="8">
    <location>
        <begin position="1"/>
        <end position="18"/>
    </location>
</feature>
<keyword evidence="7" id="KW-0325">Glycoprotein</keyword>
<dbReference type="FunFam" id="1.20.1250.20:FF:000484">
    <property type="entry name" value="MFS general substrate transporter"/>
    <property type="match status" value="1"/>
</dbReference>
<dbReference type="InterPro" id="IPR036259">
    <property type="entry name" value="MFS_trans_sf"/>
</dbReference>
<sequence>MAPATLPSTANSCANQENIPGGPHTTTSGTPEVHVMDQKLGTDEVVGKEEFKASWRLWVIIIVIMVLSLASGLDSTIITTSLPTIARDIGGARQYVWVAQSYLFATTVPLPFYGQIANIFGRRNPLFVAIALFALGSGIGGGASNVAMLIVGRVIQGLGTGGIAVLPEIVICDLIPPRFRGPWLSITMSGAAIGTTLGPIIGGALAESNWRWIFWLSLPISAVCCIVIFFAFNVQYTRSPTWKSALARVDFTGTAIFVPSLVSLYFGLITGGTTGYPWSSWRIILPIILGVAGWILFHSHQASRFCREPSIPPHLFKSRTSVISFFLIFLASIIIQAVTYFLPIYFQGVKGTSALQSGVNYLPFALAIIPFGAIAGIVLSKTGRYKILHWVGFALSAIGLGLFSTFRNNSTMGAWIGYQVLASGGSGFIFTATLPSTLAALPESYVATATGTYAFVRSLGFVWGVTMSSIVFNSQFNDNLGIIDNVDLRRLLADGGAYSFAAGSGDADSGTRGLPERTRGQVIEVYERSLTVVWLVFVGISCLGFFATFVEKHIELRKSNVTEFGLKKGTNTPDPVKAEDSIP</sequence>
<comment type="subcellular location">
    <subcellularLocation>
        <location evidence="1">Membrane</location>
        <topology evidence="1">Multi-pass membrane protein</topology>
    </subcellularLocation>
</comment>
<keyword evidence="12" id="KW-1185">Reference proteome</keyword>
<keyword evidence="6 9" id="KW-0472">Membrane</keyword>
<proteinExistence type="inferred from homology"/>
<feature type="transmembrane region" description="Helical" evidence="9">
    <location>
        <begin position="183"/>
        <end position="206"/>
    </location>
</feature>
<feature type="transmembrane region" description="Helical" evidence="9">
    <location>
        <begin position="387"/>
        <end position="406"/>
    </location>
</feature>
<accession>A0AAN9UTH2</accession>
<dbReference type="InterPro" id="IPR011701">
    <property type="entry name" value="MFS"/>
</dbReference>
<dbReference type="AlphaFoldDB" id="A0AAN9UTH2"/>
<evidence type="ECO:0000256" key="9">
    <source>
        <dbReference type="SAM" id="Phobius"/>
    </source>
</evidence>
<dbReference type="PANTHER" id="PTHR23501">
    <property type="entry name" value="MAJOR FACILITATOR SUPERFAMILY"/>
    <property type="match status" value="1"/>
</dbReference>
<keyword evidence="4 9" id="KW-0812">Transmembrane</keyword>
<evidence type="ECO:0000313" key="12">
    <source>
        <dbReference type="Proteomes" id="UP001320420"/>
    </source>
</evidence>
<dbReference type="GO" id="GO:0005886">
    <property type="term" value="C:plasma membrane"/>
    <property type="evidence" value="ECO:0007669"/>
    <property type="project" value="TreeGrafter"/>
</dbReference>
<evidence type="ECO:0000259" key="10">
    <source>
        <dbReference type="PROSITE" id="PS50850"/>
    </source>
</evidence>
<dbReference type="Pfam" id="PF07690">
    <property type="entry name" value="MFS_1"/>
    <property type="match status" value="1"/>
</dbReference>
<feature type="transmembrane region" description="Helical" evidence="9">
    <location>
        <begin position="320"/>
        <end position="341"/>
    </location>
</feature>
<feature type="transmembrane region" description="Helical" evidence="9">
    <location>
        <begin position="126"/>
        <end position="151"/>
    </location>
</feature>
<dbReference type="SUPFAM" id="SSF103473">
    <property type="entry name" value="MFS general substrate transporter"/>
    <property type="match status" value="1"/>
</dbReference>
<feature type="transmembrane region" description="Helical" evidence="9">
    <location>
        <begin position="94"/>
        <end position="114"/>
    </location>
</feature>
<comment type="similarity">
    <text evidence="2">Belongs to the major facilitator superfamily. TCR/Tet family.</text>
</comment>
<evidence type="ECO:0000256" key="5">
    <source>
        <dbReference type="ARBA" id="ARBA00022989"/>
    </source>
</evidence>
<evidence type="ECO:0000256" key="8">
    <source>
        <dbReference type="SAM" id="MobiDB-lite"/>
    </source>
</evidence>
<evidence type="ECO:0000256" key="3">
    <source>
        <dbReference type="ARBA" id="ARBA00022448"/>
    </source>
</evidence>
<dbReference type="PANTHER" id="PTHR23501:SF187">
    <property type="entry name" value="MAJOR FACILITATOR SUPERFAMILY (MFS) PROFILE DOMAIN-CONTAINING PROTEIN"/>
    <property type="match status" value="1"/>
</dbReference>
<feature type="transmembrane region" description="Helical" evidence="9">
    <location>
        <begin position="453"/>
        <end position="472"/>
    </location>
</feature>
<dbReference type="PROSITE" id="PS50850">
    <property type="entry name" value="MFS"/>
    <property type="match status" value="1"/>
</dbReference>
<evidence type="ECO:0000256" key="2">
    <source>
        <dbReference type="ARBA" id="ARBA00007520"/>
    </source>
</evidence>
<feature type="transmembrane region" description="Helical" evidence="9">
    <location>
        <begin position="212"/>
        <end position="234"/>
    </location>
</feature>
<feature type="compositionally biased region" description="Low complexity" evidence="8">
    <location>
        <begin position="20"/>
        <end position="31"/>
    </location>
</feature>
<dbReference type="GO" id="GO:0022857">
    <property type="term" value="F:transmembrane transporter activity"/>
    <property type="evidence" value="ECO:0007669"/>
    <property type="project" value="InterPro"/>
</dbReference>
<dbReference type="InterPro" id="IPR020846">
    <property type="entry name" value="MFS_dom"/>
</dbReference>
<evidence type="ECO:0000256" key="7">
    <source>
        <dbReference type="ARBA" id="ARBA00023180"/>
    </source>
</evidence>
<dbReference type="PRINTS" id="PR01036">
    <property type="entry name" value="TCRTETB"/>
</dbReference>
<feature type="region of interest" description="Disordered" evidence="8">
    <location>
        <begin position="1"/>
        <end position="31"/>
    </location>
</feature>
<feature type="transmembrane region" description="Helical" evidence="9">
    <location>
        <begin position="418"/>
        <end position="441"/>
    </location>
</feature>
<dbReference type="CDD" id="cd17502">
    <property type="entry name" value="MFS_Azr1_MDR_like"/>
    <property type="match status" value="1"/>
</dbReference>
<evidence type="ECO:0000256" key="4">
    <source>
        <dbReference type="ARBA" id="ARBA00022692"/>
    </source>
</evidence>
<feature type="transmembrane region" description="Helical" evidence="9">
    <location>
        <begin position="246"/>
        <end position="268"/>
    </location>
</feature>